<dbReference type="RefSeq" id="WP_228883241.1">
    <property type="nucleotide sequence ID" value="NZ_CAJQZC010000014.1"/>
</dbReference>
<comment type="caution">
    <text evidence="1">The sequence shown here is derived from an EMBL/GenBank/DDBJ whole genome shotgun (WGS) entry which is preliminary data.</text>
</comment>
<organism evidence="1 2">
    <name type="scientific">Paraburkholderia saeva</name>
    <dbReference type="NCBI Taxonomy" id="2777537"/>
    <lineage>
        <taxon>Bacteria</taxon>
        <taxon>Pseudomonadati</taxon>
        <taxon>Pseudomonadota</taxon>
        <taxon>Betaproteobacteria</taxon>
        <taxon>Burkholderiales</taxon>
        <taxon>Burkholderiaceae</taxon>
        <taxon>Paraburkholderia</taxon>
    </lineage>
</organism>
<dbReference type="Proteomes" id="UP000789704">
    <property type="component" value="Unassembled WGS sequence"/>
</dbReference>
<dbReference type="AlphaFoldDB" id="A0A9N8X5I0"/>
<evidence type="ECO:0000313" key="1">
    <source>
        <dbReference type="EMBL" id="CAG4923244.1"/>
    </source>
</evidence>
<proteinExistence type="predicted"/>
<protein>
    <submittedName>
        <fullName evidence="1">Uncharacterized protein</fullName>
    </submittedName>
</protein>
<accession>A0A9N8X5I0</accession>
<sequence length="177" mass="18770">MRILSPINLRGRVGLDHRPVLAIGVGVRHAACGIDGPQDFWQVARALKSELNDCQSGENLQKVGAATGQLVAHGLDASEAAQFMVGHFTSEATVTNLGVLPFANRYGHLGLKAVWGPSVLTNPPGEQVVGASTFDGCLQLLHTSLDPHPSLLQEIQAVLQHAAGIVTKHEARARMAH</sequence>
<reference evidence="1" key="1">
    <citation type="submission" date="2021-04" db="EMBL/GenBank/DDBJ databases">
        <authorList>
            <person name="Vanwijnsberghe S."/>
        </authorList>
    </citation>
    <scope>NUCLEOTIDE SEQUENCE</scope>
    <source>
        <strain evidence="1">LMG 31841</strain>
    </source>
</reference>
<name>A0A9N8X5I0_9BURK</name>
<evidence type="ECO:0000313" key="2">
    <source>
        <dbReference type="Proteomes" id="UP000789704"/>
    </source>
</evidence>
<dbReference type="EMBL" id="CAJQZC010000014">
    <property type="protein sequence ID" value="CAG4923244.1"/>
    <property type="molecule type" value="Genomic_DNA"/>
</dbReference>
<keyword evidence="2" id="KW-1185">Reference proteome</keyword>
<gene>
    <name evidence="1" type="ORF">LMG31841_05265</name>
</gene>